<gene>
    <name evidence="3" type="ORF">D5H75_06055</name>
</gene>
<protein>
    <recommendedName>
        <fullName evidence="5">EfeO-type cupredoxin-like domain-containing protein</fullName>
    </recommendedName>
</protein>
<sequence length="265" mass="27698">MTPRPRRGAVAAAALAALAAVAGCGERPTTHHRPGSDHRPVSGTVSTPGPAHEHGGHRTRDVPAAGAPAVRLEVRRDSESGWNVHVIAERFTFTPESVGGAALPGTGHAHLYLDGEKIARMYAPWHHLAPAAVPPGPHTLTVRLSADDHTIWSVGGKPVEASAPIEGEGGGGATAAAKADETITVRIAGGRVSPPPGRVEIAKGRRVRIEVTGDKPDTVHVHGFDIERALTPGTPAVVEFTADRTGLFEVETHDSRLVLTQLVVR</sequence>
<name>A0A3A4BA48_9ACTN</name>
<evidence type="ECO:0000256" key="1">
    <source>
        <dbReference type="SAM" id="MobiDB-lite"/>
    </source>
</evidence>
<feature type="chain" id="PRO_5038634561" description="EfeO-type cupredoxin-like domain-containing protein" evidence="2">
    <location>
        <begin position="23"/>
        <end position="265"/>
    </location>
</feature>
<evidence type="ECO:0000313" key="4">
    <source>
        <dbReference type="Proteomes" id="UP000265768"/>
    </source>
</evidence>
<feature type="compositionally biased region" description="Basic and acidic residues" evidence="1">
    <location>
        <begin position="51"/>
        <end position="61"/>
    </location>
</feature>
<dbReference type="SUPFAM" id="SSF49503">
    <property type="entry name" value="Cupredoxins"/>
    <property type="match status" value="1"/>
</dbReference>
<evidence type="ECO:0000256" key="2">
    <source>
        <dbReference type="SAM" id="SignalP"/>
    </source>
</evidence>
<accession>A0A3A4BA48</accession>
<feature type="signal peptide" evidence="2">
    <location>
        <begin position="1"/>
        <end position="22"/>
    </location>
</feature>
<feature type="region of interest" description="Disordered" evidence="1">
    <location>
        <begin position="26"/>
        <end position="62"/>
    </location>
</feature>
<reference evidence="3 4" key="1">
    <citation type="submission" date="2018-09" db="EMBL/GenBank/DDBJ databases">
        <title>YIM 75507 draft genome.</title>
        <authorList>
            <person name="Tang S."/>
            <person name="Feng Y."/>
        </authorList>
    </citation>
    <scope>NUCLEOTIDE SEQUENCE [LARGE SCALE GENOMIC DNA]</scope>
    <source>
        <strain evidence="3 4">YIM 75507</strain>
    </source>
</reference>
<dbReference type="Gene3D" id="2.60.40.420">
    <property type="entry name" value="Cupredoxins - blue copper proteins"/>
    <property type="match status" value="1"/>
</dbReference>
<dbReference type="AlphaFoldDB" id="A0A3A4BA48"/>
<dbReference type="Proteomes" id="UP000265768">
    <property type="component" value="Unassembled WGS sequence"/>
</dbReference>
<dbReference type="InterPro" id="IPR008972">
    <property type="entry name" value="Cupredoxin"/>
</dbReference>
<evidence type="ECO:0008006" key="5">
    <source>
        <dbReference type="Google" id="ProtNLM"/>
    </source>
</evidence>
<comment type="caution">
    <text evidence="3">The sequence shown here is derived from an EMBL/GenBank/DDBJ whole genome shotgun (WGS) entry which is preliminary data.</text>
</comment>
<dbReference type="EMBL" id="QZEY01000002">
    <property type="protein sequence ID" value="RJL34604.1"/>
    <property type="molecule type" value="Genomic_DNA"/>
</dbReference>
<dbReference type="PROSITE" id="PS51257">
    <property type="entry name" value="PROKAR_LIPOPROTEIN"/>
    <property type="match status" value="1"/>
</dbReference>
<evidence type="ECO:0000313" key="3">
    <source>
        <dbReference type="EMBL" id="RJL34604.1"/>
    </source>
</evidence>
<keyword evidence="2" id="KW-0732">Signal</keyword>
<dbReference type="RefSeq" id="WP_119925904.1">
    <property type="nucleotide sequence ID" value="NZ_QZEY01000002.1"/>
</dbReference>
<organism evidence="3 4">
    <name type="scientific">Bailinhaonella thermotolerans</name>
    <dbReference type="NCBI Taxonomy" id="1070861"/>
    <lineage>
        <taxon>Bacteria</taxon>
        <taxon>Bacillati</taxon>
        <taxon>Actinomycetota</taxon>
        <taxon>Actinomycetes</taxon>
        <taxon>Streptosporangiales</taxon>
        <taxon>Streptosporangiaceae</taxon>
        <taxon>Bailinhaonella</taxon>
    </lineage>
</organism>
<dbReference type="OrthoDB" id="6717945at2"/>
<proteinExistence type="predicted"/>
<keyword evidence="4" id="KW-1185">Reference proteome</keyword>